<gene>
    <name evidence="2" type="ORF">CR513_33964</name>
</gene>
<protein>
    <submittedName>
        <fullName evidence="2">Uncharacterized protein</fullName>
    </submittedName>
</protein>
<evidence type="ECO:0000256" key="1">
    <source>
        <dbReference type="SAM" id="MobiDB-lite"/>
    </source>
</evidence>
<evidence type="ECO:0000313" key="2">
    <source>
        <dbReference type="EMBL" id="RDX84914.1"/>
    </source>
</evidence>
<name>A0A371G2Y4_MUCPR</name>
<keyword evidence="3" id="KW-1185">Reference proteome</keyword>
<dbReference type="AlphaFoldDB" id="A0A371G2Y4"/>
<accession>A0A371G2Y4</accession>
<evidence type="ECO:0000313" key="3">
    <source>
        <dbReference type="Proteomes" id="UP000257109"/>
    </source>
</evidence>
<organism evidence="2 3">
    <name type="scientific">Mucuna pruriens</name>
    <name type="common">Velvet bean</name>
    <name type="synonym">Dolichos pruriens</name>
    <dbReference type="NCBI Taxonomy" id="157652"/>
    <lineage>
        <taxon>Eukaryota</taxon>
        <taxon>Viridiplantae</taxon>
        <taxon>Streptophyta</taxon>
        <taxon>Embryophyta</taxon>
        <taxon>Tracheophyta</taxon>
        <taxon>Spermatophyta</taxon>
        <taxon>Magnoliopsida</taxon>
        <taxon>eudicotyledons</taxon>
        <taxon>Gunneridae</taxon>
        <taxon>Pentapetalae</taxon>
        <taxon>rosids</taxon>
        <taxon>fabids</taxon>
        <taxon>Fabales</taxon>
        <taxon>Fabaceae</taxon>
        <taxon>Papilionoideae</taxon>
        <taxon>50 kb inversion clade</taxon>
        <taxon>NPAAA clade</taxon>
        <taxon>indigoferoid/millettioid clade</taxon>
        <taxon>Phaseoleae</taxon>
        <taxon>Mucuna</taxon>
    </lineage>
</organism>
<comment type="caution">
    <text evidence="2">The sequence shown here is derived from an EMBL/GenBank/DDBJ whole genome shotgun (WGS) entry which is preliminary data.</text>
</comment>
<sequence length="111" mass="12423">MDRSMIDVASGGALMDKTRAAENHLISNMASNIQQFGDRGLNPSPRCWTTSTRHGRKICGIYTSAKHPTDMCPNLQETELDQPENVGAIGGFQYRNQPYQSRPFDNQQHGR</sequence>
<dbReference type="OrthoDB" id="1305902at2759"/>
<proteinExistence type="predicted"/>
<dbReference type="Proteomes" id="UP000257109">
    <property type="component" value="Unassembled WGS sequence"/>
</dbReference>
<feature type="region of interest" description="Disordered" evidence="1">
    <location>
        <begin position="88"/>
        <end position="111"/>
    </location>
</feature>
<feature type="compositionally biased region" description="Polar residues" evidence="1">
    <location>
        <begin position="94"/>
        <end position="111"/>
    </location>
</feature>
<dbReference type="EMBL" id="QJKJ01006910">
    <property type="protein sequence ID" value="RDX84914.1"/>
    <property type="molecule type" value="Genomic_DNA"/>
</dbReference>
<feature type="non-terminal residue" evidence="2">
    <location>
        <position position="1"/>
    </location>
</feature>
<reference evidence="2" key="1">
    <citation type="submission" date="2018-05" db="EMBL/GenBank/DDBJ databases">
        <title>Draft genome of Mucuna pruriens seed.</title>
        <authorList>
            <person name="Nnadi N.E."/>
            <person name="Vos R."/>
            <person name="Hasami M.H."/>
            <person name="Devisetty U.K."/>
            <person name="Aguiy J.C."/>
        </authorList>
    </citation>
    <scope>NUCLEOTIDE SEQUENCE [LARGE SCALE GENOMIC DNA]</scope>
    <source>
        <strain evidence="2">JCA_2017</strain>
    </source>
</reference>